<dbReference type="InterPro" id="IPR041682">
    <property type="entry name" value="AAA_14"/>
</dbReference>
<dbReference type="InterPro" id="IPR027417">
    <property type="entry name" value="P-loop_NTPase"/>
</dbReference>
<dbReference type="Gene3D" id="3.40.50.300">
    <property type="entry name" value="P-loop containing nucleotide triphosphate hydrolases"/>
    <property type="match status" value="1"/>
</dbReference>
<keyword evidence="3" id="KW-0547">Nucleotide-binding</keyword>
<evidence type="ECO:0000313" key="3">
    <source>
        <dbReference type="EMBL" id="MCP9764242.1"/>
    </source>
</evidence>
<keyword evidence="3" id="KW-0067">ATP-binding</keyword>
<proteinExistence type="predicted"/>
<dbReference type="PANTHER" id="PTHR33295">
    <property type="entry name" value="ATPASE"/>
    <property type="match status" value="1"/>
</dbReference>
<organism evidence="3 4">
    <name type="scientific">Lacihabitans soyangensis</name>
    <dbReference type="NCBI Taxonomy" id="869394"/>
    <lineage>
        <taxon>Bacteria</taxon>
        <taxon>Pseudomonadati</taxon>
        <taxon>Bacteroidota</taxon>
        <taxon>Cytophagia</taxon>
        <taxon>Cytophagales</taxon>
        <taxon>Leadbetterellaceae</taxon>
        <taxon>Lacihabitans</taxon>
    </lineage>
</organism>
<dbReference type="SUPFAM" id="SSF52540">
    <property type="entry name" value="P-loop containing nucleoside triphosphate hydrolases"/>
    <property type="match status" value="1"/>
</dbReference>
<evidence type="ECO:0000313" key="4">
    <source>
        <dbReference type="Proteomes" id="UP001204144"/>
    </source>
</evidence>
<dbReference type="AlphaFoldDB" id="A0AAE3KTC4"/>
<dbReference type="InterPro" id="IPR025420">
    <property type="entry name" value="DUF4143"/>
</dbReference>
<protein>
    <submittedName>
        <fullName evidence="3">ATP-binding protein</fullName>
    </submittedName>
</protein>
<dbReference type="PANTHER" id="PTHR33295:SF18">
    <property type="entry name" value="AAA+ ATPASE DOMAIN-CONTAINING PROTEIN"/>
    <property type="match status" value="1"/>
</dbReference>
<dbReference type="GO" id="GO:0005524">
    <property type="term" value="F:ATP binding"/>
    <property type="evidence" value="ECO:0007669"/>
    <property type="project" value="UniProtKB-KW"/>
</dbReference>
<gene>
    <name evidence="3" type="ORF">EGI31_14950</name>
</gene>
<dbReference type="RefSeq" id="WP_255037956.1">
    <property type="nucleotide sequence ID" value="NZ_RJUF01000122.1"/>
</dbReference>
<feature type="domain" description="DUF4143" evidence="2">
    <location>
        <begin position="213"/>
        <end position="348"/>
    </location>
</feature>
<dbReference type="Proteomes" id="UP001204144">
    <property type="component" value="Unassembled WGS sequence"/>
</dbReference>
<sequence length="393" mass="45180">MHKRVIFKELKQHLLKPQITVITGLRRVGKSTALKFLLSEVNHQNKTYIDLEKIENRVLFSEKSYASIESGLRSLGLDLTKECVIAVDEIQLVPTSVSVVKYFYDTYGVKFLLTGSSSYYLKNHFSESLAGRKRIFEMFPLTFQEFLTFKGQPNLEILALNQILYNEFIYARYKPLYEEYIQFGGFPEVVLATTNEDKVAYLKDVINAYIELDIKLLSDFKMSNELYKLIQLLASRVGSRLDISKLSSISGINRNKINDYLELLEYTYFIHRVPPFTKNKDKEISGQAKLYFADTGVLQILAQVSSGQVFENIIALQLKAKGNVAYYQRKTGQEIDFILNESIGIEVKETPSDRDLKVLKQRCSELEINEPMLIARNAPGSDFKEWFWGGNIV</sequence>
<reference evidence="3 4" key="1">
    <citation type="submission" date="2018-11" db="EMBL/GenBank/DDBJ databases">
        <title>Novel bacteria species description.</title>
        <authorList>
            <person name="Han J.-H."/>
        </authorList>
    </citation>
    <scope>NUCLEOTIDE SEQUENCE [LARGE SCALE GENOMIC DNA]</scope>
    <source>
        <strain evidence="3 4">KCTC23259</strain>
    </source>
</reference>
<accession>A0AAE3KTC4</accession>
<dbReference type="Pfam" id="PF13173">
    <property type="entry name" value="AAA_14"/>
    <property type="match status" value="1"/>
</dbReference>
<feature type="domain" description="AAA" evidence="1">
    <location>
        <begin position="17"/>
        <end position="147"/>
    </location>
</feature>
<name>A0AAE3KTC4_9BACT</name>
<evidence type="ECO:0000259" key="1">
    <source>
        <dbReference type="Pfam" id="PF13173"/>
    </source>
</evidence>
<keyword evidence="4" id="KW-1185">Reference proteome</keyword>
<comment type="caution">
    <text evidence="3">The sequence shown here is derived from an EMBL/GenBank/DDBJ whole genome shotgun (WGS) entry which is preliminary data.</text>
</comment>
<evidence type="ECO:0000259" key="2">
    <source>
        <dbReference type="Pfam" id="PF13635"/>
    </source>
</evidence>
<dbReference type="EMBL" id="RJUF01000122">
    <property type="protein sequence ID" value="MCP9764242.1"/>
    <property type="molecule type" value="Genomic_DNA"/>
</dbReference>
<dbReference type="Pfam" id="PF13635">
    <property type="entry name" value="DUF4143"/>
    <property type="match status" value="1"/>
</dbReference>